<comment type="caution">
    <text evidence="3">The sequence shown here is derived from an EMBL/GenBank/DDBJ whole genome shotgun (WGS) entry which is preliminary data.</text>
</comment>
<proteinExistence type="predicted"/>
<dbReference type="InterPro" id="IPR025275">
    <property type="entry name" value="DUF4015"/>
</dbReference>
<name>A0A4R6U733_9BACI</name>
<organism evidence="3 4">
    <name type="scientific">Aureibacillus halotolerans</name>
    <dbReference type="NCBI Taxonomy" id="1508390"/>
    <lineage>
        <taxon>Bacteria</taxon>
        <taxon>Bacillati</taxon>
        <taxon>Bacillota</taxon>
        <taxon>Bacilli</taxon>
        <taxon>Bacillales</taxon>
        <taxon>Bacillaceae</taxon>
        <taxon>Aureibacillus</taxon>
    </lineage>
</organism>
<gene>
    <name evidence="3" type="ORF">EV213_102161</name>
</gene>
<dbReference type="SUPFAM" id="SSF51445">
    <property type="entry name" value="(Trans)glycosidases"/>
    <property type="match status" value="1"/>
</dbReference>
<feature type="chain" id="PRO_5038656210" description="DUF4015 domain-containing protein" evidence="1">
    <location>
        <begin position="23"/>
        <end position="395"/>
    </location>
</feature>
<evidence type="ECO:0000259" key="2">
    <source>
        <dbReference type="Pfam" id="PF13200"/>
    </source>
</evidence>
<dbReference type="OrthoDB" id="9774125at2"/>
<feature type="signal peptide" evidence="1">
    <location>
        <begin position="1"/>
        <end position="22"/>
    </location>
</feature>
<reference evidence="3 4" key="1">
    <citation type="submission" date="2019-03" db="EMBL/GenBank/DDBJ databases">
        <title>Genomic Encyclopedia of Type Strains, Phase IV (KMG-IV): sequencing the most valuable type-strain genomes for metagenomic binning, comparative biology and taxonomic classification.</title>
        <authorList>
            <person name="Goeker M."/>
        </authorList>
    </citation>
    <scope>NUCLEOTIDE SEQUENCE [LARGE SCALE GENOMIC DNA]</scope>
    <source>
        <strain evidence="3 4">DSM 28697</strain>
    </source>
</reference>
<feature type="domain" description="DUF4015" evidence="2">
    <location>
        <begin position="64"/>
        <end position="385"/>
    </location>
</feature>
<dbReference type="EMBL" id="SNYJ01000002">
    <property type="protein sequence ID" value="TDQ42131.1"/>
    <property type="molecule type" value="Genomic_DNA"/>
</dbReference>
<dbReference type="Pfam" id="PF13200">
    <property type="entry name" value="DUF4015"/>
    <property type="match status" value="1"/>
</dbReference>
<dbReference type="Gene3D" id="3.20.20.80">
    <property type="entry name" value="Glycosidases"/>
    <property type="match status" value="1"/>
</dbReference>
<sequence>MKKWFYCFIVGLLFVIPFGKEAQANTIAHVTRELAVAPLPLPEHMPRFTYDSGYDFTYPDAVRGIYVTGYSAGGARFDSLVNLMDTTDLNAMVIDIKDDHGYITFKLPEDHPDAKYSRNFIGDPEAMMKTLEEHEIYPIARIVVFKDTVWGMDNPDVSFTQNGQVWTNGSGDAFVNPFMKEVWERNVKIAEEAAKMGFQEIQFDYVRFPEGFETREDELQYDHGTYVKEGTDNVQKRVSAVTDFVKYAREEMKPYDVDVSVDIFGYSATLPAAPGIGQNFSKISANVDVISSMIYPSHWTSYFGIAKPDLEPYNLVDAYAQVENKKLAELEDPPTSRPWIQDFTASWLGSGNYLTYGKAEVEAQIKALYDNGIEEYLLWNASNRYSENADFTPGR</sequence>
<evidence type="ECO:0000313" key="4">
    <source>
        <dbReference type="Proteomes" id="UP000295632"/>
    </source>
</evidence>
<keyword evidence="4" id="KW-1185">Reference proteome</keyword>
<evidence type="ECO:0000313" key="3">
    <source>
        <dbReference type="EMBL" id="TDQ42131.1"/>
    </source>
</evidence>
<accession>A0A4R6U733</accession>
<dbReference type="InterPro" id="IPR017853">
    <property type="entry name" value="GH"/>
</dbReference>
<dbReference type="AlphaFoldDB" id="A0A4R6U733"/>
<protein>
    <recommendedName>
        <fullName evidence="2">DUF4015 domain-containing protein</fullName>
    </recommendedName>
</protein>
<keyword evidence="1" id="KW-0732">Signal</keyword>
<dbReference type="Proteomes" id="UP000295632">
    <property type="component" value="Unassembled WGS sequence"/>
</dbReference>
<evidence type="ECO:0000256" key="1">
    <source>
        <dbReference type="SAM" id="SignalP"/>
    </source>
</evidence>
<dbReference type="RefSeq" id="WP_133579020.1">
    <property type="nucleotide sequence ID" value="NZ_SNYJ01000002.1"/>
</dbReference>